<name>A0A2S7UTS9_9GAMM</name>
<comment type="caution">
    <text evidence="1">The sequence shown here is derived from an EMBL/GenBank/DDBJ whole genome shotgun (WGS) entry which is preliminary data.</text>
</comment>
<sequence>MSNGKMVLSTSLLIAYENREKHQKKYKKLMQKISLPYLTNHKQMVEAKAQGLEIADYGRLLSQLAHRNDAAHEIEQLATSSSYKVILTDDENPQLPFVNYTKGLINKTVSVHLKPEDDRAFLLSYIQSLCSNATKVVVCDNYLASNWDNTKALFLSVLPRQSLIIEYVETHDDIQAIKNSQKITPQFLTEIYQHWTVQVNTEYAGFHDRYLKVYSPESNIEIMLSSGFDHLWKNNPKEITCVFREL</sequence>
<evidence type="ECO:0000313" key="2">
    <source>
        <dbReference type="Proteomes" id="UP000239007"/>
    </source>
</evidence>
<organism evidence="1 2">
    <name type="scientific">Psychrosphaera saromensis</name>
    <dbReference type="NCBI Taxonomy" id="716813"/>
    <lineage>
        <taxon>Bacteria</taxon>
        <taxon>Pseudomonadati</taxon>
        <taxon>Pseudomonadota</taxon>
        <taxon>Gammaproteobacteria</taxon>
        <taxon>Alteromonadales</taxon>
        <taxon>Pseudoalteromonadaceae</taxon>
        <taxon>Psychrosphaera</taxon>
    </lineage>
</organism>
<keyword evidence="2" id="KW-1185">Reference proteome</keyword>
<dbReference type="AlphaFoldDB" id="A0A2S7UTS9"/>
<dbReference type="OrthoDB" id="6398151at2"/>
<gene>
    <name evidence="1" type="ORF">BTO11_05320</name>
</gene>
<protein>
    <submittedName>
        <fullName evidence="1">Uncharacterized protein</fullName>
    </submittedName>
</protein>
<dbReference type="RefSeq" id="WP_105051615.1">
    <property type="nucleotide sequence ID" value="NZ_BMYG01000003.1"/>
</dbReference>
<dbReference type="EMBL" id="MSCH01000003">
    <property type="protein sequence ID" value="PQJ53139.1"/>
    <property type="molecule type" value="Genomic_DNA"/>
</dbReference>
<proteinExistence type="predicted"/>
<reference evidence="1 2" key="1">
    <citation type="submission" date="2016-12" db="EMBL/GenBank/DDBJ databases">
        <title>Diversity of luminous bacteria.</title>
        <authorList>
            <person name="Yoshizawa S."/>
            <person name="Kogure K."/>
        </authorList>
    </citation>
    <scope>NUCLEOTIDE SEQUENCE [LARGE SCALE GENOMIC DNA]</scope>
    <source>
        <strain evidence="1 2">SA4-48</strain>
    </source>
</reference>
<accession>A0A2S7UTS9</accession>
<evidence type="ECO:0000313" key="1">
    <source>
        <dbReference type="EMBL" id="PQJ53139.1"/>
    </source>
</evidence>
<dbReference type="Proteomes" id="UP000239007">
    <property type="component" value="Unassembled WGS sequence"/>
</dbReference>